<dbReference type="PANTHER" id="PTHR12785:SF6">
    <property type="entry name" value="SPLICING FACTOR 3B SUBUNIT 2"/>
    <property type="match status" value="1"/>
</dbReference>
<proteinExistence type="predicted"/>
<dbReference type="GO" id="GO:0005634">
    <property type="term" value="C:nucleus"/>
    <property type="evidence" value="ECO:0007669"/>
    <property type="project" value="InterPro"/>
</dbReference>
<dbReference type="PANTHER" id="PTHR12785">
    <property type="entry name" value="SPLICING FACTOR 3B"/>
    <property type="match status" value="1"/>
</dbReference>
<dbReference type="InterPro" id="IPR007180">
    <property type="entry name" value="DUF382"/>
</dbReference>
<dbReference type="GeneID" id="80920584"/>
<evidence type="ECO:0000259" key="2">
    <source>
        <dbReference type="SMART" id="SM00581"/>
    </source>
</evidence>
<reference evidence="3" key="1">
    <citation type="submission" date="2022-10" db="EMBL/GenBank/DDBJ databases">
        <authorList>
            <person name="Byrne P K."/>
        </authorList>
    </citation>
    <scope>NUCLEOTIDE SEQUENCE</scope>
    <source>
        <strain evidence="3">IFO1815</strain>
    </source>
</reference>
<organism evidence="3 4">
    <name type="scientific">Saccharomyces mikatae IFO 1815</name>
    <dbReference type="NCBI Taxonomy" id="226126"/>
    <lineage>
        <taxon>Eukaryota</taxon>
        <taxon>Fungi</taxon>
        <taxon>Dikarya</taxon>
        <taxon>Ascomycota</taxon>
        <taxon>Saccharomycotina</taxon>
        <taxon>Saccharomycetes</taxon>
        <taxon>Saccharomycetales</taxon>
        <taxon>Saccharomycetaceae</taxon>
        <taxon>Saccharomyces</taxon>
    </lineage>
</organism>
<feature type="domain" description="PSP proline-rich" evidence="2">
    <location>
        <begin position="287"/>
        <end position="340"/>
    </location>
</feature>
<dbReference type="InterPro" id="IPR052584">
    <property type="entry name" value="U2_snRNP_Complex_Component"/>
</dbReference>
<evidence type="ECO:0000256" key="1">
    <source>
        <dbReference type="SAM" id="MobiDB-lite"/>
    </source>
</evidence>
<protein>
    <recommendedName>
        <fullName evidence="2">PSP proline-rich domain-containing protein</fullName>
    </recommendedName>
</protein>
<feature type="region of interest" description="Disordered" evidence="1">
    <location>
        <begin position="1"/>
        <end position="23"/>
    </location>
</feature>
<dbReference type="Proteomes" id="UP001161438">
    <property type="component" value="Chromosome 13"/>
</dbReference>
<dbReference type="Pfam" id="PF04037">
    <property type="entry name" value="DUF382"/>
    <property type="match status" value="1"/>
</dbReference>
<dbReference type="Pfam" id="PF04046">
    <property type="entry name" value="PSP"/>
    <property type="match status" value="1"/>
</dbReference>
<dbReference type="AlphaFoldDB" id="A0AA35IT71"/>
<dbReference type="EMBL" id="OX365769">
    <property type="protein sequence ID" value="CAI4035710.1"/>
    <property type="molecule type" value="Genomic_DNA"/>
</dbReference>
<evidence type="ECO:0000313" key="3">
    <source>
        <dbReference type="EMBL" id="CAI4035710.1"/>
    </source>
</evidence>
<sequence length="437" mass="50043">MARSKTRKRSGNKHSKNGSVLNSRAEIAALIDARKVEHDKKSGTVINKQSVEKFANEKLKKEFEDVMQRFQMQEGSAGPKEIIEDKESIEVAIAEEKPVRDIKHTLDDELEDTVLDNSEEHFSARKRRKLEKPSLSQLKSQVPYPQVIEWYDCDARYPSLLASIKCTKNVIPVPNHWQSKKEYLSGRSLLGKGPFQLPDIIKKTNIEQMRSTLPQSGVDAQDEKSLKEASRVRVQPKMGTLDLDSKKLHDVFFKIGANWKPDHLLCFGDIYYENRNLFEEANWKRMVERKRPGRISQELRAIMNLPEGQLPPWCMKMKDVGLPTGYSDLKIAGLNWDITNLKGDVYGRIIPHHNSRVNKLPTNYFGALVSFEVPEVEILNGNSQEDAENRVPGGKISEETELKIDHAQDNISEVIDLERKIEKNEGESKRKLYTVLK</sequence>
<keyword evidence="4" id="KW-1185">Reference proteome</keyword>
<evidence type="ECO:0000313" key="4">
    <source>
        <dbReference type="Proteomes" id="UP001161438"/>
    </source>
</evidence>
<dbReference type="RefSeq" id="XP_056078830.1">
    <property type="nucleotide sequence ID" value="XM_056224965.1"/>
</dbReference>
<accession>A0AA35IT71</accession>
<dbReference type="InterPro" id="IPR006568">
    <property type="entry name" value="PSP_pro-rich"/>
</dbReference>
<gene>
    <name evidence="3" type="primary">SMKI13G3610</name>
    <name evidence="3" type="ORF">SMKI_13G3610</name>
</gene>
<dbReference type="SMART" id="SM00581">
    <property type="entry name" value="PSP"/>
    <property type="match status" value="1"/>
</dbReference>
<name>A0AA35IT71_SACMI</name>
<feature type="compositionally biased region" description="Basic residues" evidence="1">
    <location>
        <begin position="1"/>
        <end position="16"/>
    </location>
</feature>